<evidence type="ECO:0000313" key="3">
    <source>
        <dbReference type="Proteomes" id="UP000015559"/>
    </source>
</evidence>
<dbReference type="Gene3D" id="2.60.40.1890">
    <property type="entry name" value="PCu(A)C copper chaperone"/>
    <property type="match status" value="1"/>
</dbReference>
<proteinExistence type="predicted"/>
<dbReference type="eggNOG" id="COG2847">
    <property type="taxonomic scope" value="Bacteria"/>
</dbReference>
<dbReference type="AlphaFoldDB" id="S6AHW1"/>
<dbReference type="PANTHER" id="PTHR36302:SF1">
    <property type="entry name" value="COPPER CHAPERONE PCU(A)C"/>
    <property type="match status" value="1"/>
</dbReference>
<dbReference type="InterPro" id="IPR058248">
    <property type="entry name" value="Lxx211020-like"/>
</dbReference>
<evidence type="ECO:0008006" key="4">
    <source>
        <dbReference type="Google" id="ProtNLM"/>
    </source>
</evidence>
<feature type="signal peptide" evidence="1">
    <location>
        <begin position="1"/>
        <end position="25"/>
    </location>
</feature>
<evidence type="ECO:0000256" key="1">
    <source>
        <dbReference type="SAM" id="SignalP"/>
    </source>
</evidence>
<dbReference type="EMBL" id="AP013066">
    <property type="protein sequence ID" value="BAN35731.1"/>
    <property type="molecule type" value="Genomic_DNA"/>
</dbReference>
<keyword evidence="1" id="KW-0732">Signal</keyword>
<dbReference type="HOGENOM" id="CLU_100939_1_2_4"/>
<sequence length="166" mass="17935">MTDKFRSIRIAACVLATLIAAPALAGSAAESISADDPYVRMVPPGMTVSGAFMVLKNADSKDHKVVKADSPAAKATELHTHTNDGGVMKMRQVKDIEIKTKGEAVLKPGSLHVMLIGLKQELKEGDNVAITLTFEDGSSKKVEAPVRKIQTEMKMEMNHDHEGMKH</sequence>
<accession>S6AHW1</accession>
<evidence type="ECO:0000313" key="2">
    <source>
        <dbReference type="EMBL" id="BAN35731.1"/>
    </source>
</evidence>
<protein>
    <recommendedName>
        <fullName evidence="4">Copper chaperone PCu(A)C</fullName>
    </recommendedName>
</protein>
<dbReference type="InterPro" id="IPR036182">
    <property type="entry name" value="PCuAC_sf"/>
</dbReference>
<dbReference type="RefSeq" id="WP_009204924.1">
    <property type="nucleotide sequence ID" value="NC_022357.1"/>
</dbReference>
<dbReference type="PANTHER" id="PTHR36302">
    <property type="entry name" value="BLR7088 PROTEIN"/>
    <property type="match status" value="1"/>
</dbReference>
<dbReference type="SUPFAM" id="SSF110087">
    <property type="entry name" value="DR1885-like metal-binding protein"/>
    <property type="match status" value="1"/>
</dbReference>
<dbReference type="Proteomes" id="UP000015559">
    <property type="component" value="Chromosome"/>
</dbReference>
<name>S6AHW1_SULDS</name>
<feature type="chain" id="PRO_5004546044" description="Copper chaperone PCu(A)C" evidence="1">
    <location>
        <begin position="26"/>
        <end position="166"/>
    </location>
</feature>
<reference evidence="2 3" key="1">
    <citation type="journal article" date="2012" name="Appl. Environ. Microbiol.">
        <title>Draft genome sequence of a psychrotolerant sulfur-oxidizing bacterium, Sulfuricella denitrificans skB26, and proteomic insights into cold adaptation.</title>
        <authorList>
            <person name="Watanabe T."/>
            <person name="Kojima H."/>
            <person name="Fukui M."/>
        </authorList>
    </citation>
    <scope>NUCLEOTIDE SEQUENCE [LARGE SCALE GENOMIC DNA]</scope>
    <source>
        <strain evidence="3">skB26</strain>
    </source>
</reference>
<keyword evidence="3" id="KW-1185">Reference proteome</keyword>
<dbReference type="STRING" id="1163617.SCD_n01920"/>
<dbReference type="KEGG" id="sdr:SCD_n01920"/>
<dbReference type="InterPro" id="IPR007410">
    <property type="entry name" value="LpqE-like"/>
</dbReference>
<dbReference type="Pfam" id="PF04314">
    <property type="entry name" value="PCuAC"/>
    <property type="match status" value="1"/>
</dbReference>
<organism evidence="2 3">
    <name type="scientific">Sulfuricella denitrificans (strain DSM 22764 / NBRC 105220 / skB26)</name>
    <dbReference type="NCBI Taxonomy" id="1163617"/>
    <lineage>
        <taxon>Bacteria</taxon>
        <taxon>Pseudomonadati</taxon>
        <taxon>Pseudomonadota</taxon>
        <taxon>Betaproteobacteria</taxon>
        <taxon>Nitrosomonadales</taxon>
        <taxon>Sulfuricellaceae</taxon>
        <taxon>Sulfuricella</taxon>
    </lineage>
</organism>
<dbReference type="OrthoDB" id="9796962at2"/>
<gene>
    <name evidence="2" type="ORF">SCD_n01920</name>
</gene>